<dbReference type="GO" id="GO:0006508">
    <property type="term" value="P:proteolysis"/>
    <property type="evidence" value="ECO:0007669"/>
    <property type="project" value="InterPro"/>
</dbReference>
<dbReference type="AlphaFoldDB" id="A0A1A8W2I1"/>
<dbReference type="VEuPathDB" id="PlasmoDB:PmUG01_09024800"/>
<protein>
    <submittedName>
        <fullName evidence="13">Vivapain-2</fullName>
    </submittedName>
</protein>
<dbReference type="InterPro" id="IPR000668">
    <property type="entry name" value="Peptidase_C1A_C"/>
</dbReference>
<dbReference type="InterPro" id="IPR000169">
    <property type="entry name" value="Pept_cys_AS"/>
</dbReference>
<feature type="domain" description="Peptidase C1A papain C-terminal" evidence="11">
    <location>
        <begin position="275"/>
        <end position="496"/>
    </location>
</feature>
<dbReference type="InterPro" id="IPR039417">
    <property type="entry name" value="Peptidase_C1A_papain-like"/>
</dbReference>
<keyword evidence="3 10" id="KW-0812">Transmembrane</keyword>
<gene>
    <name evidence="13" type="ORF">PMALA_012450</name>
</gene>
<comment type="subcellular location">
    <subcellularLocation>
        <location evidence="1">Membrane</location>
        <topology evidence="1">Single-pass type II membrane protein</topology>
    </subcellularLocation>
</comment>
<dbReference type="Gene3D" id="1.10.287.2250">
    <property type="match status" value="1"/>
</dbReference>
<name>A0A1A8W2I1_PLAMA</name>
<evidence type="ECO:0000259" key="11">
    <source>
        <dbReference type="SMART" id="SM00645"/>
    </source>
</evidence>
<dbReference type="CDD" id="cd02248">
    <property type="entry name" value="Peptidase_C1A"/>
    <property type="match status" value="1"/>
</dbReference>
<keyword evidence="5 10" id="KW-1133">Transmembrane helix</keyword>
<evidence type="ECO:0000313" key="14">
    <source>
        <dbReference type="Proteomes" id="UP000078597"/>
    </source>
</evidence>
<dbReference type="PANTHER" id="PTHR12411">
    <property type="entry name" value="CYSTEINE PROTEASE FAMILY C1-RELATED"/>
    <property type="match status" value="1"/>
</dbReference>
<dbReference type="SMART" id="SM00645">
    <property type="entry name" value="Pept_C1"/>
    <property type="match status" value="1"/>
</dbReference>
<dbReference type="Pfam" id="PF00112">
    <property type="entry name" value="Peptidase_C1"/>
    <property type="match status" value="1"/>
</dbReference>
<evidence type="ECO:0000256" key="9">
    <source>
        <dbReference type="ARBA" id="ARBA00023180"/>
    </source>
</evidence>
<dbReference type="GO" id="GO:0008234">
    <property type="term" value="F:cysteine-type peptidase activity"/>
    <property type="evidence" value="ECO:0007669"/>
    <property type="project" value="InterPro"/>
</dbReference>
<evidence type="ECO:0000256" key="8">
    <source>
        <dbReference type="ARBA" id="ARBA00023157"/>
    </source>
</evidence>
<dbReference type="PROSITE" id="PS00139">
    <property type="entry name" value="THIOL_PROTEASE_CYS"/>
    <property type="match status" value="1"/>
</dbReference>
<keyword evidence="8" id="KW-1015">Disulfide bond</keyword>
<dbReference type="Gene3D" id="3.90.70.10">
    <property type="entry name" value="Cysteine proteinases"/>
    <property type="match status" value="1"/>
</dbReference>
<sequence>MEYHMEYSKDKYVKPEREYFVEKMEDNSSAKKKKNLLIVLSISVVCIFAYSLIYFIRTGKNKDIFDRLDKENDNDDFVIKSILKSKSGKKFIVSKIEELISSHDKISGNDLERENQSNYNNNAVVKGNHNRSCTSCSGSSNSSYQKRFGNLKVVKKNDQVNFYDTKFLMTNLESVNSFYMFMKKHGKDYKSIEVMQEKFLIFSENLRKVEAHNKSNNILYRKGVNQFSDLTFEEFKKQYLTLKKFNPNNGTYKSSNIISYDEAINKYKPKDAVFDHVSYDWRLHKGVTPVKDQGNCGSCWAFSAVGVIESQYSIRKNIFSSISEQELVDCSNKNAGCDGGFIPLAFDDVIELGGLCSESDYPYVGKVPELCQLDKCKNRYTISSYLEVPEFKFKEAVQFLGPISVSIAVSDDFAFYQGGIFDGECGDEPNHAVILVGYGVEEIYDTMLKKNKKHYYYIIKNSWGETWGERGFIKLETDENGYRKPCLLGTEAIIAMID</sequence>
<dbReference type="PRINTS" id="PR00705">
    <property type="entry name" value="PAPAIN"/>
</dbReference>
<keyword evidence="4" id="KW-0735">Signal-anchor</keyword>
<dbReference type="SUPFAM" id="SSF54001">
    <property type="entry name" value="Cysteine proteinases"/>
    <property type="match status" value="1"/>
</dbReference>
<evidence type="ECO:0000256" key="5">
    <source>
        <dbReference type="ARBA" id="ARBA00022989"/>
    </source>
</evidence>
<evidence type="ECO:0000313" key="13">
    <source>
        <dbReference type="EMBL" id="SBS85352.1"/>
    </source>
</evidence>
<evidence type="ECO:0000256" key="7">
    <source>
        <dbReference type="ARBA" id="ARBA00023145"/>
    </source>
</evidence>
<dbReference type="SMART" id="SM00848">
    <property type="entry name" value="Inhibitor_I29"/>
    <property type="match status" value="1"/>
</dbReference>
<dbReference type="Proteomes" id="UP000078597">
    <property type="component" value="Unassembled WGS sequence"/>
</dbReference>
<evidence type="ECO:0000256" key="1">
    <source>
        <dbReference type="ARBA" id="ARBA00004606"/>
    </source>
</evidence>
<organism evidence="13 14">
    <name type="scientific">Plasmodium malariae</name>
    <dbReference type="NCBI Taxonomy" id="5858"/>
    <lineage>
        <taxon>Eukaryota</taxon>
        <taxon>Sar</taxon>
        <taxon>Alveolata</taxon>
        <taxon>Apicomplexa</taxon>
        <taxon>Aconoidasida</taxon>
        <taxon>Haemosporida</taxon>
        <taxon>Plasmodiidae</taxon>
        <taxon>Plasmodium</taxon>
        <taxon>Plasmodium (Plasmodium)</taxon>
    </lineage>
</organism>
<evidence type="ECO:0000256" key="3">
    <source>
        <dbReference type="ARBA" id="ARBA00022692"/>
    </source>
</evidence>
<evidence type="ECO:0000256" key="10">
    <source>
        <dbReference type="SAM" id="Phobius"/>
    </source>
</evidence>
<feature type="transmembrane region" description="Helical" evidence="10">
    <location>
        <begin position="36"/>
        <end position="56"/>
    </location>
</feature>
<dbReference type="GO" id="GO:0016020">
    <property type="term" value="C:membrane"/>
    <property type="evidence" value="ECO:0007669"/>
    <property type="project" value="UniProtKB-SubCell"/>
</dbReference>
<dbReference type="EMBL" id="FLQW01000679">
    <property type="protein sequence ID" value="SBS85352.1"/>
    <property type="molecule type" value="Genomic_DNA"/>
</dbReference>
<evidence type="ECO:0000256" key="6">
    <source>
        <dbReference type="ARBA" id="ARBA00023136"/>
    </source>
</evidence>
<dbReference type="InterPro" id="IPR013201">
    <property type="entry name" value="Prot_inhib_I29"/>
</dbReference>
<evidence type="ECO:0000259" key="12">
    <source>
        <dbReference type="SMART" id="SM00848"/>
    </source>
</evidence>
<feature type="domain" description="Cathepsin propeptide inhibitor" evidence="12">
    <location>
        <begin position="178"/>
        <end position="235"/>
    </location>
</feature>
<dbReference type="Pfam" id="PF08246">
    <property type="entry name" value="Inhibitor_I29"/>
    <property type="match status" value="1"/>
</dbReference>
<dbReference type="InterPro" id="IPR013128">
    <property type="entry name" value="Peptidase_C1A"/>
</dbReference>
<accession>A0A1A8W2I1</accession>
<keyword evidence="9" id="KW-0325">Glycoprotein</keyword>
<evidence type="ECO:0000256" key="4">
    <source>
        <dbReference type="ARBA" id="ARBA00022968"/>
    </source>
</evidence>
<comment type="similarity">
    <text evidence="2">Belongs to the peptidase C1 family.</text>
</comment>
<proteinExistence type="inferred from homology"/>
<keyword evidence="6 10" id="KW-0472">Membrane</keyword>
<evidence type="ECO:0000256" key="2">
    <source>
        <dbReference type="ARBA" id="ARBA00008455"/>
    </source>
</evidence>
<keyword evidence="7" id="KW-0865">Zymogen</keyword>
<reference evidence="14" key="1">
    <citation type="submission" date="2016-05" db="EMBL/GenBank/DDBJ databases">
        <authorList>
            <person name="Naeem Raeece"/>
        </authorList>
    </citation>
    <scope>NUCLEOTIDE SEQUENCE [LARGE SCALE GENOMIC DNA]</scope>
</reference>
<dbReference type="InterPro" id="IPR038765">
    <property type="entry name" value="Papain-like_cys_pep_sf"/>
</dbReference>